<dbReference type="AlphaFoldDB" id="A0A1Z5JIZ7"/>
<evidence type="ECO:0000256" key="1">
    <source>
        <dbReference type="SAM" id="MobiDB-lite"/>
    </source>
</evidence>
<sequence>MLQTSQTSDCASNLSSSKAALNARKFAGTDEELIDMVHAALERPSFKSVYQIVVSEHLRYKGPVLCMLGQIQLGQFYELNVADRMIYKVMRQIMKEHPESARQGGPIVNDAIFVHANRGPLAKTTPAVLVQVMRCELFPQEERAHVVLLPIAHVWMEKVWMCTKGSDLVYAQCLRMTNRVSADMNRLARQEALASIMGRVVGDVLESNYFDDLMVDDDSDDEVSAASSSDFDEDEDDLASLTEVF</sequence>
<dbReference type="Proteomes" id="UP000198406">
    <property type="component" value="Unassembled WGS sequence"/>
</dbReference>
<reference evidence="2 3" key="1">
    <citation type="journal article" date="2015" name="Plant Cell">
        <title>Oil accumulation by the oleaginous diatom Fistulifera solaris as revealed by the genome and transcriptome.</title>
        <authorList>
            <person name="Tanaka T."/>
            <person name="Maeda Y."/>
            <person name="Veluchamy A."/>
            <person name="Tanaka M."/>
            <person name="Abida H."/>
            <person name="Marechal E."/>
            <person name="Bowler C."/>
            <person name="Muto M."/>
            <person name="Sunaga Y."/>
            <person name="Tanaka M."/>
            <person name="Yoshino T."/>
            <person name="Taniguchi T."/>
            <person name="Fukuda Y."/>
            <person name="Nemoto M."/>
            <person name="Matsumoto M."/>
            <person name="Wong P.S."/>
            <person name="Aburatani S."/>
            <person name="Fujibuchi W."/>
        </authorList>
    </citation>
    <scope>NUCLEOTIDE SEQUENCE [LARGE SCALE GENOMIC DNA]</scope>
    <source>
        <strain evidence="2 3">JPCC DA0580</strain>
    </source>
</reference>
<dbReference type="OrthoDB" id="45613at2759"/>
<accession>A0A1Z5JIZ7</accession>
<name>A0A1Z5JIZ7_FISSO</name>
<organism evidence="2 3">
    <name type="scientific">Fistulifera solaris</name>
    <name type="common">Oleaginous diatom</name>
    <dbReference type="NCBI Taxonomy" id="1519565"/>
    <lineage>
        <taxon>Eukaryota</taxon>
        <taxon>Sar</taxon>
        <taxon>Stramenopiles</taxon>
        <taxon>Ochrophyta</taxon>
        <taxon>Bacillariophyta</taxon>
        <taxon>Bacillariophyceae</taxon>
        <taxon>Bacillariophycidae</taxon>
        <taxon>Naviculales</taxon>
        <taxon>Naviculaceae</taxon>
        <taxon>Fistulifera</taxon>
    </lineage>
</organism>
<dbReference type="EMBL" id="BDSP01000074">
    <property type="protein sequence ID" value="GAX13964.1"/>
    <property type="molecule type" value="Genomic_DNA"/>
</dbReference>
<comment type="caution">
    <text evidence="2">The sequence shown here is derived from an EMBL/GenBank/DDBJ whole genome shotgun (WGS) entry which is preliminary data.</text>
</comment>
<proteinExistence type="predicted"/>
<dbReference type="InParanoid" id="A0A1Z5JIZ7"/>
<keyword evidence="3" id="KW-1185">Reference proteome</keyword>
<gene>
    <name evidence="2" type="ORF">FisN_5Lh127</name>
</gene>
<feature type="region of interest" description="Disordered" evidence="1">
    <location>
        <begin position="220"/>
        <end position="245"/>
    </location>
</feature>
<evidence type="ECO:0000313" key="3">
    <source>
        <dbReference type="Proteomes" id="UP000198406"/>
    </source>
</evidence>
<evidence type="ECO:0000313" key="2">
    <source>
        <dbReference type="EMBL" id="GAX13964.1"/>
    </source>
</evidence>
<protein>
    <submittedName>
        <fullName evidence="2">Uncharacterized protein</fullName>
    </submittedName>
</protein>